<gene>
    <name evidence="2" type="ORF">H8S84_10580</name>
</gene>
<evidence type="ECO:0000313" key="2">
    <source>
        <dbReference type="EMBL" id="MBC5993280.1"/>
    </source>
</evidence>
<dbReference type="Proteomes" id="UP000603640">
    <property type="component" value="Unassembled WGS sequence"/>
</dbReference>
<accession>A0A923SNK1</accession>
<name>A0A923SNK1_9BACT</name>
<keyword evidence="1" id="KW-1133">Transmembrane helix</keyword>
<keyword evidence="1" id="KW-0472">Membrane</keyword>
<proteinExistence type="predicted"/>
<comment type="caution">
    <text evidence="2">The sequence shown here is derived from an EMBL/GenBank/DDBJ whole genome shotgun (WGS) entry which is preliminary data.</text>
</comment>
<evidence type="ECO:0000313" key="3">
    <source>
        <dbReference type="Proteomes" id="UP000603640"/>
    </source>
</evidence>
<sequence length="72" mass="8117">MKSVKDAILEGIGKQYLYLRLRQEERVKRELNTKYEGQYRNAGLVLLFDVFMALAVVVAVALLAGVLYLLAA</sequence>
<dbReference type="EMBL" id="JACRVF010000002">
    <property type="protein sequence ID" value="MBC5993280.1"/>
    <property type="molecule type" value="Genomic_DNA"/>
</dbReference>
<evidence type="ECO:0000256" key="1">
    <source>
        <dbReference type="SAM" id="Phobius"/>
    </source>
</evidence>
<organism evidence="2 3">
    <name type="scientific">Pontibacter cellulosilyticus</name>
    <dbReference type="NCBI Taxonomy" id="1720253"/>
    <lineage>
        <taxon>Bacteria</taxon>
        <taxon>Pseudomonadati</taxon>
        <taxon>Bacteroidota</taxon>
        <taxon>Cytophagia</taxon>
        <taxon>Cytophagales</taxon>
        <taxon>Hymenobacteraceae</taxon>
        <taxon>Pontibacter</taxon>
    </lineage>
</organism>
<feature type="transmembrane region" description="Helical" evidence="1">
    <location>
        <begin position="44"/>
        <end position="71"/>
    </location>
</feature>
<keyword evidence="1" id="KW-0812">Transmembrane</keyword>
<keyword evidence="3" id="KW-1185">Reference proteome</keyword>
<reference evidence="2" key="1">
    <citation type="submission" date="2020-08" db="EMBL/GenBank/DDBJ databases">
        <title>Pontibacter sp. SD6 16S ribosomal RNA gene Genome sequencing and assembly.</title>
        <authorList>
            <person name="Kang M."/>
        </authorList>
    </citation>
    <scope>NUCLEOTIDE SEQUENCE</scope>
    <source>
        <strain evidence="2">SD6</strain>
    </source>
</reference>
<protein>
    <submittedName>
        <fullName evidence="2">Uncharacterized protein</fullName>
    </submittedName>
</protein>
<dbReference type="AlphaFoldDB" id="A0A923SNK1"/>